<dbReference type="Gene3D" id="2.60.120.1440">
    <property type="match status" value="1"/>
</dbReference>
<feature type="domain" description="Protein FecR C-terminal" evidence="3">
    <location>
        <begin position="237"/>
        <end position="305"/>
    </location>
</feature>
<dbReference type="InterPro" id="IPR012373">
    <property type="entry name" value="Ferrdict_sens_TM"/>
</dbReference>
<keyword evidence="1" id="KW-1133">Transmembrane helix</keyword>
<dbReference type="Pfam" id="PF16344">
    <property type="entry name" value="FecR_C"/>
    <property type="match status" value="1"/>
</dbReference>
<comment type="caution">
    <text evidence="4">The sequence shown here is derived from an EMBL/GenBank/DDBJ whole genome shotgun (WGS) entry which is preliminary data.</text>
</comment>
<evidence type="ECO:0000259" key="3">
    <source>
        <dbReference type="Pfam" id="PF16344"/>
    </source>
</evidence>
<protein>
    <submittedName>
        <fullName evidence="4">FecR domain-containing protein</fullName>
    </submittedName>
</protein>
<dbReference type="Gene3D" id="3.55.50.30">
    <property type="match status" value="1"/>
</dbReference>
<feature type="domain" description="FecR protein" evidence="2">
    <location>
        <begin position="103"/>
        <end position="193"/>
    </location>
</feature>
<dbReference type="Pfam" id="PF04773">
    <property type="entry name" value="FecR"/>
    <property type="match status" value="1"/>
</dbReference>
<reference evidence="4 5" key="1">
    <citation type="submission" date="2023-09" db="EMBL/GenBank/DDBJ databases">
        <authorList>
            <person name="Rey-Velasco X."/>
        </authorList>
    </citation>
    <scope>NUCLEOTIDE SEQUENCE [LARGE SCALE GENOMIC DNA]</scope>
    <source>
        <strain evidence="4 5">F363</strain>
    </source>
</reference>
<accession>A0ABU3CDU7</accession>
<dbReference type="Proteomes" id="UP001262889">
    <property type="component" value="Unassembled WGS sequence"/>
</dbReference>
<name>A0ABU3CDU7_9FLAO</name>
<keyword evidence="1" id="KW-0472">Membrane</keyword>
<evidence type="ECO:0000256" key="1">
    <source>
        <dbReference type="SAM" id="Phobius"/>
    </source>
</evidence>
<organism evidence="4 5">
    <name type="scientific">Autumnicola tepida</name>
    <dbReference type="NCBI Taxonomy" id="3075595"/>
    <lineage>
        <taxon>Bacteria</taxon>
        <taxon>Pseudomonadati</taxon>
        <taxon>Bacteroidota</taxon>
        <taxon>Flavobacteriia</taxon>
        <taxon>Flavobacteriales</taxon>
        <taxon>Flavobacteriaceae</taxon>
        <taxon>Autumnicola</taxon>
    </lineage>
</organism>
<proteinExistence type="predicted"/>
<keyword evidence="5" id="KW-1185">Reference proteome</keyword>
<dbReference type="PIRSF" id="PIRSF018266">
    <property type="entry name" value="FecR"/>
    <property type="match status" value="1"/>
</dbReference>
<dbReference type="EMBL" id="JAVRHQ010000028">
    <property type="protein sequence ID" value="MDT0644528.1"/>
    <property type="molecule type" value="Genomic_DNA"/>
</dbReference>
<evidence type="ECO:0000313" key="5">
    <source>
        <dbReference type="Proteomes" id="UP001262889"/>
    </source>
</evidence>
<dbReference type="RefSeq" id="WP_311536145.1">
    <property type="nucleotide sequence ID" value="NZ_JAVRHQ010000028.1"/>
</dbReference>
<dbReference type="InterPro" id="IPR006860">
    <property type="entry name" value="FecR"/>
</dbReference>
<evidence type="ECO:0000313" key="4">
    <source>
        <dbReference type="EMBL" id="MDT0644528.1"/>
    </source>
</evidence>
<gene>
    <name evidence="4" type="ORF">RM553_16935</name>
</gene>
<keyword evidence="1" id="KW-0812">Transmembrane</keyword>
<feature type="transmembrane region" description="Helical" evidence="1">
    <location>
        <begin position="74"/>
        <end position="93"/>
    </location>
</feature>
<dbReference type="PANTHER" id="PTHR30273:SF2">
    <property type="entry name" value="PROTEIN FECR"/>
    <property type="match status" value="1"/>
</dbReference>
<sequence>MKQEEFIALFEKYAENCCSRKEKKAVESILGQFQEKNRNLFPDLSRERKKRLISTIEVSIQTKKTKSLIPIKKFALAAVLAVIIGLGLWVSLLTPSKSITHYSGNAEKKEVQLQDGSKVTLNSNSRITYFKTFREKREVILEGEAFFKVARNPDKPFTITTGTVKTTVLGTSFNINAYEHNLVKVSVNTGKVKVESDKSSEMAMLSKDQRVLFKDGYPEAIHKGISEDLSAWTKNIILLDNTSLAETAKILKNWYGIKIDIDEKTLENLTISGKFQNENPQDILRSIALVKKLKIDTINQNQILIRRKTKILN</sequence>
<evidence type="ECO:0000259" key="2">
    <source>
        <dbReference type="Pfam" id="PF04773"/>
    </source>
</evidence>
<dbReference type="PANTHER" id="PTHR30273">
    <property type="entry name" value="PERIPLASMIC SIGNAL SENSOR AND SIGMA FACTOR ACTIVATOR FECR-RELATED"/>
    <property type="match status" value="1"/>
</dbReference>
<dbReference type="InterPro" id="IPR032508">
    <property type="entry name" value="FecR_C"/>
</dbReference>